<dbReference type="Proteomes" id="UP000243459">
    <property type="component" value="Chromosome 9"/>
</dbReference>
<dbReference type="Gramene" id="ONK58062">
    <property type="protein sequence ID" value="ONK58062"/>
    <property type="gene ID" value="A4U43_C09F7720"/>
</dbReference>
<evidence type="ECO:0000313" key="2">
    <source>
        <dbReference type="Proteomes" id="UP000243459"/>
    </source>
</evidence>
<evidence type="ECO:0000313" key="1">
    <source>
        <dbReference type="EMBL" id="ONK58062.1"/>
    </source>
</evidence>
<dbReference type="AlphaFoldDB" id="A0A5P1E5Z9"/>
<proteinExistence type="predicted"/>
<sequence length="109" mass="12031">MNHAVHLHYLHNFRLDDAAEAAYILVYSVLTAIENLTASKLQATMIETPECVKTRKSAPVKKKLMVVLLPIGRGSTLKCGKLGRSSSSPGIMASVWKFDEEDEDVIFLA</sequence>
<keyword evidence="2" id="KW-1185">Reference proteome</keyword>
<reference evidence="2" key="1">
    <citation type="journal article" date="2017" name="Nat. Commun.">
        <title>The asparagus genome sheds light on the origin and evolution of a young Y chromosome.</title>
        <authorList>
            <person name="Harkess A."/>
            <person name="Zhou J."/>
            <person name="Xu C."/>
            <person name="Bowers J.E."/>
            <person name="Van der Hulst R."/>
            <person name="Ayyampalayam S."/>
            <person name="Mercati F."/>
            <person name="Riccardi P."/>
            <person name="McKain M.R."/>
            <person name="Kakrana A."/>
            <person name="Tang H."/>
            <person name="Ray J."/>
            <person name="Groenendijk J."/>
            <person name="Arikit S."/>
            <person name="Mathioni S.M."/>
            <person name="Nakano M."/>
            <person name="Shan H."/>
            <person name="Telgmann-Rauber A."/>
            <person name="Kanno A."/>
            <person name="Yue Z."/>
            <person name="Chen H."/>
            <person name="Li W."/>
            <person name="Chen Y."/>
            <person name="Xu X."/>
            <person name="Zhang Y."/>
            <person name="Luo S."/>
            <person name="Chen H."/>
            <person name="Gao J."/>
            <person name="Mao Z."/>
            <person name="Pires J.C."/>
            <person name="Luo M."/>
            <person name="Kudrna D."/>
            <person name="Wing R.A."/>
            <person name="Meyers B.C."/>
            <person name="Yi K."/>
            <person name="Kong H."/>
            <person name="Lavrijsen P."/>
            <person name="Sunseri F."/>
            <person name="Falavigna A."/>
            <person name="Ye Y."/>
            <person name="Leebens-Mack J.H."/>
            <person name="Chen G."/>
        </authorList>
    </citation>
    <scope>NUCLEOTIDE SEQUENCE [LARGE SCALE GENOMIC DNA]</scope>
    <source>
        <strain evidence="2">cv. DH0086</strain>
    </source>
</reference>
<dbReference type="EMBL" id="CM007389">
    <property type="protein sequence ID" value="ONK58062.1"/>
    <property type="molecule type" value="Genomic_DNA"/>
</dbReference>
<name>A0A5P1E5Z9_ASPOF</name>
<protein>
    <submittedName>
        <fullName evidence="1">Uncharacterized protein</fullName>
    </submittedName>
</protein>
<organism evidence="1 2">
    <name type="scientific">Asparagus officinalis</name>
    <name type="common">Garden asparagus</name>
    <dbReference type="NCBI Taxonomy" id="4686"/>
    <lineage>
        <taxon>Eukaryota</taxon>
        <taxon>Viridiplantae</taxon>
        <taxon>Streptophyta</taxon>
        <taxon>Embryophyta</taxon>
        <taxon>Tracheophyta</taxon>
        <taxon>Spermatophyta</taxon>
        <taxon>Magnoliopsida</taxon>
        <taxon>Liliopsida</taxon>
        <taxon>Asparagales</taxon>
        <taxon>Asparagaceae</taxon>
        <taxon>Asparagoideae</taxon>
        <taxon>Asparagus</taxon>
    </lineage>
</organism>
<gene>
    <name evidence="1" type="ORF">A4U43_C09F7720</name>
</gene>
<accession>A0A5P1E5Z9</accession>